<dbReference type="InterPro" id="IPR053810">
    <property type="entry name" value="DUF6952"/>
</dbReference>
<comment type="caution">
    <text evidence="1">The sequence shown here is derived from an EMBL/GenBank/DDBJ whole genome shotgun (WGS) entry which is preliminary data.</text>
</comment>
<gene>
    <name evidence="1" type="ORF">EFB08_11175</name>
</gene>
<dbReference type="RefSeq" id="WP_123127022.1">
    <property type="nucleotide sequence ID" value="NZ_RJJD01000005.1"/>
</dbReference>
<reference evidence="1 2" key="1">
    <citation type="submission" date="2018-11" db="EMBL/GenBank/DDBJ databases">
        <title>Rufibacter latericius sp. nov., isolated from water in Baiyang Lake.</title>
        <authorList>
            <person name="Yang Y."/>
        </authorList>
    </citation>
    <scope>NUCLEOTIDE SEQUENCE [LARGE SCALE GENOMIC DNA]</scope>
    <source>
        <strain evidence="1 2">R-22-1c-1</strain>
    </source>
</reference>
<protein>
    <submittedName>
        <fullName evidence="1">Uncharacterized protein</fullName>
    </submittedName>
</protein>
<dbReference type="OrthoDB" id="963129at2"/>
<keyword evidence="2" id="KW-1185">Reference proteome</keyword>
<dbReference type="Proteomes" id="UP000272117">
    <property type="component" value="Unassembled WGS sequence"/>
</dbReference>
<dbReference type="EMBL" id="RJJD01000005">
    <property type="protein sequence ID" value="RNI27016.1"/>
    <property type="molecule type" value="Genomic_DNA"/>
</dbReference>
<dbReference type="Pfam" id="PF22264">
    <property type="entry name" value="DUF6952"/>
    <property type="match status" value="1"/>
</dbReference>
<accession>A0A3M9MN99</accession>
<evidence type="ECO:0000313" key="1">
    <source>
        <dbReference type="EMBL" id="RNI27016.1"/>
    </source>
</evidence>
<proteinExistence type="predicted"/>
<sequence>MKIPAIKKLVETQTIDSLREAEEQLINEETPAFEIEGADEGEKLTHVFGAIWILNHMGDHNTDFKTALREFTQKVRISIS</sequence>
<name>A0A3M9MN99_9BACT</name>
<evidence type="ECO:0000313" key="2">
    <source>
        <dbReference type="Proteomes" id="UP000272117"/>
    </source>
</evidence>
<organism evidence="1 2">
    <name type="scientific">Rufibacter latericius</name>
    <dbReference type="NCBI Taxonomy" id="2487040"/>
    <lineage>
        <taxon>Bacteria</taxon>
        <taxon>Pseudomonadati</taxon>
        <taxon>Bacteroidota</taxon>
        <taxon>Cytophagia</taxon>
        <taxon>Cytophagales</taxon>
        <taxon>Hymenobacteraceae</taxon>
        <taxon>Rufibacter</taxon>
    </lineage>
</organism>
<dbReference type="AlphaFoldDB" id="A0A3M9MN99"/>